<gene>
    <name evidence="2" type="primary">CUNH22orf23</name>
</gene>
<feature type="compositionally biased region" description="Basic residues" evidence="1">
    <location>
        <begin position="314"/>
        <end position="327"/>
    </location>
</feature>
<keyword evidence="3" id="KW-1185">Reference proteome</keyword>
<feature type="region of interest" description="Disordered" evidence="1">
    <location>
        <begin position="355"/>
        <end position="383"/>
    </location>
</feature>
<feature type="region of interest" description="Disordered" evidence="1">
    <location>
        <begin position="270"/>
        <end position="330"/>
    </location>
</feature>
<feature type="compositionally biased region" description="Basic and acidic residues" evidence="1">
    <location>
        <begin position="112"/>
        <end position="124"/>
    </location>
</feature>
<feature type="region of interest" description="Disordered" evidence="1">
    <location>
        <begin position="56"/>
        <end position="78"/>
    </location>
</feature>
<evidence type="ECO:0000313" key="2">
    <source>
        <dbReference type="Ensembl" id="ENSVURP00010004622.1"/>
    </source>
</evidence>
<name>A0A4X2K5X5_VOMUR</name>
<accession>A0A4X2K5X5</accession>
<protein>
    <submittedName>
        <fullName evidence="2">Uncharacterized protein</fullName>
    </submittedName>
</protein>
<dbReference type="PANTHER" id="PTHR28348:SF1">
    <property type="entry name" value="UPF0193 PROTEIN EVG1"/>
    <property type="match status" value="1"/>
</dbReference>
<sequence>MATKGKSGAVAKGTGFWHSPQSTYTPETCQLLKVMMEESKLTNFQQRQLMDSMKRGDALPSRCNPASSQKPVPKQVNDFYLPPILTPRPHLRPAEVCQANEAYARDQFKPRPCRDTEKEKERLQDIFANGKDGTEKKKKKQSVRQAKPLPSDPEPDRFEELVKEVRERQEFLAEMQALGQGKQYRGIILTEISQVGPEGCRAAWGCRWLLRLPSPDHPLCAALCRNCGKWKISTRREMRGCRRRCPKPLLKEPTPSSCPLVALRSCIGHPARRAPGPRHPPNTRLVGAEKAHSQTAGRLARGQETVPSQTHHCLWGRKAPRRRRPRQQRGLVPSALALSVEGPFFLLEAWERTSSFVSPTSGPTSDISQRGLESFEPWGWEDQ</sequence>
<dbReference type="Ensembl" id="ENSVURT00010005251.1">
    <property type="protein sequence ID" value="ENSVURP00010004622.1"/>
    <property type="gene ID" value="ENSVURG00010003640.1"/>
</dbReference>
<reference evidence="2" key="3">
    <citation type="submission" date="2025-09" db="UniProtKB">
        <authorList>
            <consortium name="Ensembl"/>
        </authorList>
    </citation>
    <scope>IDENTIFICATION</scope>
</reference>
<dbReference type="GeneTree" id="ENSGT00390000010231"/>
<dbReference type="PANTHER" id="PTHR28348">
    <property type="entry name" value="UPF0193 PROTEIN EVG1"/>
    <property type="match status" value="1"/>
</dbReference>
<evidence type="ECO:0000313" key="3">
    <source>
        <dbReference type="Proteomes" id="UP000314987"/>
    </source>
</evidence>
<dbReference type="AlphaFoldDB" id="A0A4X2K5X5"/>
<feature type="compositionally biased region" description="Polar residues" evidence="1">
    <location>
        <begin position="355"/>
        <end position="368"/>
    </location>
</feature>
<dbReference type="Proteomes" id="UP000314987">
    <property type="component" value="Unassembled WGS sequence"/>
</dbReference>
<dbReference type="STRING" id="29139.ENSVURP00010004622"/>
<evidence type="ECO:0000256" key="1">
    <source>
        <dbReference type="SAM" id="MobiDB-lite"/>
    </source>
</evidence>
<dbReference type="Pfam" id="PF05250">
    <property type="entry name" value="UPF0193"/>
    <property type="match status" value="1"/>
</dbReference>
<reference evidence="3" key="1">
    <citation type="submission" date="2018-12" db="EMBL/GenBank/DDBJ databases">
        <authorList>
            <person name="Yazar S."/>
        </authorList>
    </citation>
    <scope>NUCLEOTIDE SEQUENCE [LARGE SCALE GENOMIC DNA]</scope>
</reference>
<feature type="region of interest" description="Disordered" evidence="1">
    <location>
        <begin position="112"/>
        <end position="156"/>
    </location>
</feature>
<dbReference type="InterPro" id="IPR007914">
    <property type="entry name" value="UPF0193"/>
</dbReference>
<proteinExistence type="predicted"/>
<organism evidence="2 3">
    <name type="scientific">Vombatus ursinus</name>
    <name type="common">Common wombat</name>
    <dbReference type="NCBI Taxonomy" id="29139"/>
    <lineage>
        <taxon>Eukaryota</taxon>
        <taxon>Metazoa</taxon>
        <taxon>Chordata</taxon>
        <taxon>Craniata</taxon>
        <taxon>Vertebrata</taxon>
        <taxon>Euteleostomi</taxon>
        <taxon>Mammalia</taxon>
        <taxon>Metatheria</taxon>
        <taxon>Diprotodontia</taxon>
        <taxon>Vombatidae</taxon>
        <taxon>Vombatus</taxon>
    </lineage>
</organism>
<reference evidence="2" key="2">
    <citation type="submission" date="2025-08" db="UniProtKB">
        <authorList>
            <consortium name="Ensembl"/>
        </authorList>
    </citation>
    <scope>IDENTIFICATION</scope>
</reference>